<comment type="caution">
    <text evidence="2">The sequence shown here is derived from an EMBL/GenBank/DDBJ whole genome shotgun (WGS) entry which is preliminary data.</text>
</comment>
<evidence type="ECO:0000313" key="2">
    <source>
        <dbReference type="EMBL" id="MBH9552430.1"/>
    </source>
</evidence>
<evidence type="ECO:0000313" key="3">
    <source>
        <dbReference type="Proteomes" id="UP000620139"/>
    </source>
</evidence>
<dbReference type="Gene3D" id="2.30.30.830">
    <property type="match status" value="1"/>
</dbReference>
<dbReference type="Proteomes" id="UP000620139">
    <property type="component" value="Unassembled WGS sequence"/>
</dbReference>
<name>A0A931ITH3_9BURK</name>
<dbReference type="InterPro" id="IPR007446">
    <property type="entry name" value="PilP"/>
</dbReference>
<keyword evidence="1" id="KW-0732">Signal</keyword>
<dbReference type="PIRSF" id="PIRSF016481">
    <property type="entry name" value="Pilus_assembly_PilP"/>
    <property type="match status" value="1"/>
</dbReference>
<sequence length="176" mass="19856">MKPNRRFLLCGVTVLLTACASDLDSLQQWAETERRNARPTVKPLSAPKKFTPQPYSELSAVEPFSFQKLNVANQTDVVQANSPIAQEKNRRAEPLEAYPLDSMHMVGSMYRDGVRQAILKVDSLLYYVKPGNYVGQNFGRIMKVDEAEITIREIVQDPAGDWVERISTLTLQEAAR</sequence>
<dbReference type="RefSeq" id="WP_198100043.1">
    <property type="nucleotide sequence ID" value="NZ_JAEDAL010000002.1"/>
</dbReference>
<feature type="chain" id="PRO_5037758048" evidence="1">
    <location>
        <begin position="21"/>
        <end position="176"/>
    </location>
</feature>
<dbReference type="PROSITE" id="PS51257">
    <property type="entry name" value="PROKAR_LIPOPROTEIN"/>
    <property type="match status" value="1"/>
</dbReference>
<feature type="signal peptide" evidence="1">
    <location>
        <begin position="1"/>
        <end position="20"/>
    </location>
</feature>
<dbReference type="EMBL" id="JAEDAL010000002">
    <property type="protein sequence ID" value="MBH9552430.1"/>
    <property type="molecule type" value="Genomic_DNA"/>
</dbReference>
<keyword evidence="3" id="KW-1185">Reference proteome</keyword>
<dbReference type="AlphaFoldDB" id="A0A931ITH3"/>
<evidence type="ECO:0000256" key="1">
    <source>
        <dbReference type="SAM" id="SignalP"/>
    </source>
</evidence>
<organism evidence="2 3">
    <name type="scientific">Inhella gelatinilytica</name>
    <dbReference type="NCBI Taxonomy" id="2795030"/>
    <lineage>
        <taxon>Bacteria</taxon>
        <taxon>Pseudomonadati</taxon>
        <taxon>Pseudomonadota</taxon>
        <taxon>Betaproteobacteria</taxon>
        <taxon>Burkholderiales</taxon>
        <taxon>Sphaerotilaceae</taxon>
        <taxon>Inhella</taxon>
    </lineage>
</organism>
<proteinExistence type="predicted"/>
<dbReference type="Pfam" id="PF04351">
    <property type="entry name" value="PilP"/>
    <property type="match status" value="1"/>
</dbReference>
<protein>
    <submittedName>
        <fullName evidence="2">Pilus assembly protein PilP</fullName>
    </submittedName>
</protein>
<gene>
    <name evidence="2" type="ORF">I7X43_06140</name>
</gene>
<reference evidence="2" key="1">
    <citation type="submission" date="2020-12" db="EMBL/GenBank/DDBJ databases">
        <title>The genome sequence of Inhella sp. 4Y17.</title>
        <authorList>
            <person name="Liu Y."/>
        </authorList>
    </citation>
    <scope>NUCLEOTIDE SEQUENCE</scope>
    <source>
        <strain evidence="2">4Y10</strain>
    </source>
</reference>
<accession>A0A931ITH3</accession>